<dbReference type="Proteomes" id="UP001063350">
    <property type="component" value="Chromosome"/>
</dbReference>
<dbReference type="Gene3D" id="3.40.50.10880">
    <property type="entry name" value="Uncharacterised protein PF01937, DUF89, domain 3"/>
    <property type="match status" value="1"/>
</dbReference>
<sequence>MKDRENHVMRESVKIITSGTDPDRDAWLTNFYTENHMAYEAFPDMVASPEQLNFIVHMDGEQYYYPCSDELFTAIIEKRADTLLTPAFIRIWSRLEKLVREVIIDPYRRQYLLSLLTIKYQHDTSSMVLLPSRLEKRLLGIFTNISDISRPLAARRELENKRVARFLASRDFLDAFNGREGLRINEETTLDDIDLQVHLLRLQRLLLLSTVKEIWEEEQPPDMNELRRIMNTPIETEGWQWFCERLAQVLSGQHKPYLLWLGGRAGEIVFDLAIIRILMKLGIKVILAVKQAFYYEHISFADVLEDPVLEKAMSGAEVIGDSRISKKELLGKLDKDNRLLVISDGTGEQFNPLLTSVTFARAFKESDLVISRCPESRECINNHFQFTRDLVSILREDTGKLAIHLKPHHPAVIRFSEADLRAKAQHLIYMARKEKEKGKKIMFYSAIVGSIPGQLETAKKILNVFVEHLRSTLTDVVIINPGEHFEEGMDADDIMYMWEIFQRSGVIDIWRFQTYSDIEKAFELMGEKVPPEWTGKDATYSTGCTKEMQIALEMQQKYPEMQLIGPPWEKFKRRQEYGIGKLYDRVLTDTK</sequence>
<accession>A0A915XHX4</accession>
<dbReference type="KEGG" id="ddu:GF1_15450"/>
<dbReference type="InterPro" id="IPR036075">
    <property type="entry name" value="ARMT-1-like_metal-bd_sf"/>
</dbReference>
<proteinExistence type="predicted"/>
<dbReference type="AlphaFoldDB" id="A0A915XHX4"/>
<evidence type="ECO:0000313" key="1">
    <source>
        <dbReference type="EMBL" id="BCO09169.1"/>
    </source>
</evidence>
<organism evidence="1 2">
    <name type="scientific">Desulfolithobacter dissulfuricans</name>
    <dbReference type="NCBI Taxonomy" id="2795293"/>
    <lineage>
        <taxon>Bacteria</taxon>
        <taxon>Pseudomonadati</taxon>
        <taxon>Thermodesulfobacteriota</taxon>
        <taxon>Desulfobulbia</taxon>
        <taxon>Desulfobulbales</taxon>
        <taxon>Desulfobulbaceae</taxon>
        <taxon>Desulfolithobacter</taxon>
    </lineage>
</organism>
<gene>
    <name evidence="1" type="ORF">GF1_15450</name>
</gene>
<protein>
    <recommendedName>
        <fullName evidence="3">Damage-control phosphatase ARMT1-like metal-binding domain-containing protein</fullName>
    </recommendedName>
</protein>
<reference evidence="1" key="1">
    <citation type="submission" date="2020-12" db="EMBL/GenBank/DDBJ databases">
        <title>Desulfobium dissulfuricans gen. nov., sp. nov., a novel mesophilic, sulfate-reducing bacterium isolated from a deep-sea hydrothermal vent.</title>
        <authorList>
            <person name="Hashimoto Y."/>
            <person name="Tame A."/>
            <person name="Sawayama S."/>
            <person name="Miyazaki J."/>
            <person name="Takai K."/>
            <person name="Nakagawa S."/>
        </authorList>
    </citation>
    <scope>NUCLEOTIDE SEQUENCE</scope>
    <source>
        <strain evidence="1">GF1</strain>
    </source>
</reference>
<evidence type="ECO:0000313" key="2">
    <source>
        <dbReference type="Proteomes" id="UP001063350"/>
    </source>
</evidence>
<dbReference type="EMBL" id="AP024233">
    <property type="protein sequence ID" value="BCO09169.1"/>
    <property type="molecule type" value="Genomic_DNA"/>
</dbReference>
<dbReference type="SUPFAM" id="SSF111321">
    <property type="entry name" value="AF1104-like"/>
    <property type="match status" value="1"/>
</dbReference>
<keyword evidence="2" id="KW-1185">Reference proteome</keyword>
<evidence type="ECO:0008006" key="3">
    <source>
        <dbReference type="Google" id="ProtNLM"/>
    </source>
</evidence>
<name>A0A915XHX4_9BACT</name>